<evidence type="ECO:0000313" key="3">
    <source>
        <dbReference type="EMBL" id="MCZ4243492.1"/>
    </source>
</evidence>
<dbReference type="RefSeq" id="WP_269426554.1">
    <property type="nucleotide sequence ID" value="NZ_JAPWGM010000001.1"/>
</dbReference>
<gene>
    <name evidence="3" type="ORF">O0955_05685</name>
</gene>
<feature type="transmembrane region" description="Helical" evidence="1">
    <location>
        <begin position="265"/>
        <end position="282"/>
    </location>
</feature>
<dbReference type="InterPro" id="IPR001173">
    <property type="entry name" value="Glyco_trans_2-like"/>
</dbReference>
<accession>A0ABT4L6D9</accession>
<dbReference type="PANTHER" id="PTHR22916">
    <property type="entry name" value="GLYCOSYLTRANSFERASE"/>
    <property type="match status" value="1"/>
</dbReference>
<reference evidence="3" key="1">
    <citation type="submission" date="2022-12" db="EMBL/GenBank/DDBJ databases">
        <title>Genome sequence of HCMS5-2.</title>
        <authorList>
            <person name="Woo H."/>
        </authorList>
    </citation>
    <scope>NUCLEOTIDE SEQUENCE</scope>
    <source>
        <strain evidence="3">HCMS5-2</strain>
    </source>
</reference>
<dbReference type="EMBL" id="JAPWGM010000001">
    <property type="protein sequence ID" value="MCZ4243492.1"/>
    <property type="molecule type" value="Genomic_DNA"/>
</dbReference>
<dbReference type="SUPFAM" id="SSF53448">
    <property type="entry name" value="Nucleotide-diphospho-sugar transferases"/>
    <property type="match status" value="1"/>
</dbReference>
<keyword evidence="1" id="KW-0472">Membrane</keyword>
<dbReference type="Proteomes" id="UP001144347">
    <property type="component" value="Unassembled WGS sequence"/>
</dbReference>
<dbReference type="CDD" id="cd04196">
    <property type="entry name" value="GT_2_like_d"/>
    <property type="match status" value="1"/>
</dbReference>
<dbReference type="InterPro" id="IPR029044">
    <property type="entry name" value="Nucleotide-diphossugar_trans"/>
</dbReference>
<keyword evidence="1" id="KW-1133">Transmembrane helix</keyword>
<comment type="caution">
    <text evidence="3">The sequence shown here is derived from an EMBL/GenBank/DDBJ whole genome shotgun (WGS) entry which is preliminary data.</text>
</comment>
<keyword evidence="1" id="KW-0812">Transmembrane</keyword>
<keyword evidence="4" id="KW-1185">Reference proteome</keyword>
<organism evidence="3 4">
    <name type="scientific">Pedobacter punctiformis</name>
    <dbReference type="NCBI Taxonomy" id="3004097"/>
    <lineage>
        <taxon>Bacteria</taxon>
        <taxon>Pseudomonadati</taxon>
        <taxon>Bacteroidota</taxon>
        <taxon>Sphingobacteriia</taxon>
        <taxon>Sphingobacteriales</taxon>
        <taxon>Sphingobacteriaceae</taxon>
        <taxon>Pedobacter</taxon>
    </lineage>
</organism>
<evidence type="ECO:0000313" key="4">
    <source>
        <dbReference type="Proteomes" id="UP001144347"/>
    </source>
</evidence>
<feature type="domain" description="Glycosyltransferase 2-like" evidence="2">
    <location>
        <begin position="7"/>
        <end position="163"/>
    </location>
</feature>
<evidence type="ECO:0000259" key="2">
    <source>
        <dbReference type="Pfam" id="PF00535"/>
    </source>
</evidence>
<name>A0ABT4L6D9_9SPHI</name>
<dbReference type="PANTHER" id="PTHR22916:SF3">
    <property type="entry name" value="UDP-GLCNAC:BETAGAL BETA-1,3-N-ACETYLGLUCOSAMINYLTRANSFERASE-LIKE PROTEIN 1"/>
    <property type="match status" value="1"/>
</dbReference>
<dbReference type="Pfam" id="PF00535">
    <property type="entry name" value="Glycos_transf_2"/>
    <property type="match status" value="1"/>
</dbReference>
<sequence>MNNPLVSIAICTYNGEKHLIEQLESIVNQTYKNLQIIAVDDLSTDSTIEILKSYQNKYPFFTYYQNSGNLGYVKNFETAISKCTGDYIALSDQDDIWNLDKIEKQIKGIGSHGLIYHDSSFIDENGNLLSRKLSDVYTPYHGNKPHPFLFFNCVAGHSILFNKRLVKDILPFNKEYFHDRWIANIASERGGIKLIPESLVQYRQHHLSITDALGMKVEENQQDLFFSKTAITWIKICSEKSVKNQTYFNKILACFNDQGMIINKFKLFFLLLSHVFLIFYTVKKSKFSKLNYLRKICFSPKHSIKPSSD</sequence>
<protein>
    <submittedName>
        <fullName evidence="3">Glycosyltransferase family 2 protein</fullName>
    </submittedName>
</protein>
<proteinExistence type="predicted"/>
<evidence type="ECO:0000256" key="1">
    <source>
        <dbReference type="SAM" id="Phobius"/>
    </source>
</evidence>
<dbReference type="Gene3D" id="3.90.550.10">
    <property type="entry name" value="Spore Coat Polysaccharide Biosynthesis Protein SpsA, Chain A"/>
    <property type="match status" value="1"/>
</dbReference>